<dbReference type="InterPro" id="IPR050109">
    <property type="entry name" value="HTH-type_TetR-like_transc_reg"/>
</dbReference>
<dbReference type="Pfam" id="PF00440">
    <property type="entry name" value="TetR_N"/>
    <property type="match status" value="1"/>
</dbReference>
<keyword evidence="2 4" id="KW-0238">DNA-binding</keyword>
<accession>A0ABX3VWY6</accession>
<dbReference type="PANTHER" id="PTHR30055:SF234">
    <property type="entry name" value="HTH-TYPE TRANSCRIPTIONAL REGULATOR BETI"/>
    <property type="match status" value="1"/>
</dbReference>
<proteinExistence type="predicted"/>
<keyword evidence="1" id="KW-0805">Transcription regulation</keyword>
<organism evidence="6 7">
    <name type="scientific">Mycobacterium triplex</name>
    <dbReference type="NCBI Taxonomy" id="47839"/>
    <lineage>
        <taxon>Bacteria</taxon>
        <taxon>Bacillati</taxon>
        <taxon>Actinomycetota</taxon>
        <taxon>Actinomycetes</taxon>
        <taxon>Mycobacteriales</taxon>
        <taxon>Mycobacteriaceae</taxon>
        <taxon>Mycobacterium</taxon>
        <taxon>Mycobacterium simiae complex</taxon>
    </lineage>
</organism>
<keyword evidence="3" id="KW-0804">Transcription</keyword>
<dbReference type="Pfam" id="PF21313">
    <property type="entry name" value="EthR_C"/>
    <property type="match status" value="1"/>
</dbReference>
<evidence type="ECO:0000256" key="1">
    <source>
        <dbReference type="ARBA" id="ARBA00023015"/>
    </source>
</evidence>
<sequence length="249" mass="27588">MFDQKNNLYDLLDSAYTSCVDPSPPRPLQLSRPQRRGMLSRHFVTVVEALVADGVRYADLSVEAIITAGGISRSTFYVYFDDKGDLLVAMAQDVIGDLLADGASWWELPVDATREDLHKALRVPIDTYRKHRTILGTIAETAAYDPRAQEQQQNLIGQVVTALTAYIVDAQRAGIADAHLDAGRTAQWLIWMIERGLYQLVGTADDDEVEFQLDSLVEIVWRVIYLSGRSAAGRPAKAASAKPRRPGTQ</sequence>
<evidence type="ECO:0000256" key="2">
    <source>
        <dbReference type="ARBA" id="ARBA00023125"/>
    </source>
</evidence>
<dbReference type="SUPFAM" id="SSF46689">
    <property type="entry name" value="Homeodomain-like"/>
    <property type="match status" value="1"/>
</dbReference>
<evidence type="ECO:0000313" key="7">
    <source>
        <dbReference type="Proteomes" id="UP000193710"/>
    </source>
</evidence>
<keyword evidence="7" id="KW-1185">Reference proteome</keyword>
<feature type="domain" description="HTH tetR-type" evidence="5">
    <location>
        <begin position="36"/>
        <end position="98"/>
    </location>
</feature>
<dbReference type="PROSITE" id="PS50977">
    <property type="entry name" value="HTH_TETR_2"/>
    <property type="match status" value="1"/>
</dbReference>
<dbReference type="Gene3D" id="1.10.10.60">
    <property type="entry name" value="Homeodomain-like"/>
    <property type="match status" value="1"/>
</dbReference>
<feature type="DNA-binding region" description="H-T-H motif" evidence="4">
    <location>
        <begin position="61"/>
        <end position="80"/>
    </location>
</feature>
<dbReference type="EMBL" id="LQPY01000037">
    <property type="protein sequence ID" value="ORW99992.1"/>
    <property type="molecule type" value="Genomic_DNA"/>
</dbReference>
<evidence type="ECO:0000259" key="5">
    <source>
        <dbReference type="PROSITE" id="PS50977"/>
    </source>
</evidence>
<evidence type="ECO:0000256" key="4">
    <source>
        <dbReference type="PROSITE-ProRule" id="PRU00335"/>
    </source>
</evidence>
<dbReference type="InterPro" id="IPR001647">
    <property type="entry name" value="HTH_TetR"/>
</dbReference>
<dbReference type="InterPro" id="IPR049397">
    <property type="entry name" value="EthR_C"/>
</dbReference>
<dbReference type="SUPFAM" id="SSF48498">
    <property type="entry name" value="Tetracyclin repressor-like, C-terminal domain"/>
    <property type="match status" value="1"/>
</dbReference>
<evidence type="ECO:0000313" key="6">
    <source>
        <dbReference type="EMBL" id="ORW99992.1"/>
    </source>
</evidence>
<dbReference type="PANTHER" id="PTHR30055">
    <property type="entry name" value="HTH-TYPE TRANSCRIPTIONAL REGULATOR RUTR"/>
    <property type="match status" value="1"/>
</dbReference>
<reference evidence="6 7" key="1">
    <citation type="submission" date="2016-01" db="EMBL/GenBank/DDBJ databases">
        <title>The new phylogeny of the genus Mycobacterium.</title>
        <authorList>
            <person name="Tarcisio F."/>
            <person name="Conor M."/>
            <person name="Antonella G."/>
            <person name="Elisabetta G."/>
            <person name="Giulia F.S."/>
            <person name="Sara T."/>
            <person name="Anna F."/>
            <person name="Clotilde B."/>
            <person name="Roberto B."/>
            <person name="Veronica D.S."/>
            <person name="Fabio R."/>
            <person name="Monica P."/>
            <person name="Olivier J."/>
            <person name="Enrico T."/>
            <person name="Nicola S."/>
        </authorList>
    </citation>
    <scope>NUCLEOTIDE SEQUENCE [LARGE SCALE GENOMIC DNA]</scope>
    <source>
        <strain evidence="6 7">DSM 44626</strain>
    </source>
</reference>
<dbReference type="InterPro" id="IPR036271">
    <property type="entry name" value="Tet_transcr_reg_TetR-rel_C_sf"/>
</dbReference>
<evidence type="ECO:0000256" key="3">
    <source>
        <dbReference type="ARBA" id="ARBA00023163"/>
    </source>
</evidence>
<dbReference type="Gene3D" id="1.10.357.10">
    <property type="entry name" value="Tetracycline Repressor, domain 2"/>
    <property type="match status" value="1"/>
</dbReference>
<comment type="caution">
    <text evidence="6">The sequence shown here is derived from an EMBL/GenBank/DDBJ whole genome shotgun (WGS) entry which is preliminary data.</text>
</comment>
<dbReference type="InterPro" id="IPR009057">
    <property type="entry name" value="Homeodomain-like_sf"/>
</dbReference>
<dbReference type="Proteomes" id="UP000193710">
    <property type="component" value="Unassembled WGS sequence"/>
</dbReference>
<name>A0ABX3VWY6_9MYCO</name>
<gene>
    <name evidence="6" type="ORF">AWC29_26950</name>
</gene>
<protein>
    <recommendedName>
        <fullName evidence="5">HTH tetR-type domain-containing protein</fullName>
    </recommendedName>
</protein>